<accession>A0A9P8CPZ7</accession>
<dbReference type="GO" id="GO:0006310">
    <property type="term" value="P:DNA recombination"/>
    <property type="evidence" value="ECO:0007669"/>
    <property type="project" value="InterPro"/>
</dbReference>
<organism evidence="8 9">
    <name type="scientific">Emericellopsis atlantica</name>
    <dbReference type="NCBI Taxonomy" id="2614577"/>
    <lineage>
        <taxon>Eukaryota</taxon>
        <taxon>Fungi</taxon>
        <taxon>Dikarya</taxon>
        <taxon>Ascomycota</taxon>
        <taxon>Pezizomycotina</taxon>
        <taxon>Sordariomycetes</taxon>
        <taxon>Hypocreomycetidae</taxon>
        <taxon>Hypocreales</taxon>
        <taxon>Bionectriaceae</taxon>
        <taxon>Emericellopsis</taxon>
    </lineage>
</organism>
<dbReference type="Pfam" id="PF04675">
    <property type="entry name" value="DNA_ligase_A_N"/>
    <property type="match status" value="1"/>
</dbReference>
<dbReference type="InterPro" id="IPR036599">
    <property type="entry name" value="DNA_ligase_N_sf"/>
</dbReference>
<sequence>MPLAFAAVCELLDECHSLCISERPLKQTVESWFAHNRSRVDAHDTDIVALLSTLLPEKRPDRVYFIQAGSLEKIIGRGLALGASRIRDLTRYRQSGSNTDLAGCVESILKSTPSQLSPNHRVTVEEIDALLNGLAARIKFSSPAIRATLGPLNNRDRSDLQNVYRRLSATEAKWLTRMVLKDFAPLSLDENLIFRLVDPCLPSVLKVRQDFACATQTVQSIRTSLLPNSSGKDVIWRQLRVKLKPQLGVKVGRQHWSQARSIKHCLSQGSGRMSVEDKIDGEYCQIHVDLTKGPACVQIFSKSGKDSTEDRRGLHPIVQSSLKIGTGDCTITRGCILEGELVVYSDLEKKILPFHKIRNHVTRRGLYLGTDHDSPPRRHDHLMIIYYDILLLDDESLLHVRHSERIKLLESLIKHRAGWAETVKRRVIDFGTHRAASDLRNVFAEIITSKQEGLVIKPDEPYFDLSVPGRPRSGRCIKLKKEYIGGMGDIGDFAVVGAGYDAVKAMAYRIPNLRWTHFFFGNLSNKTDVQKHGAKPRFTVIGMVELDQTLLTSVLEFGRSGAVTQEENTQIIVDMVRGISKRPEMSVIFTSPMVFDMRCFSFVKNGTSGLWMPRFPVVSKVHFDRDYMDTITFQELQDIGQDAVNVEEQVDSQENLQWIAKLEAADPRGVAVDAVSQQTRTTMATPSPRRSTQSSTQSWSISPIDPGLGERLGQSQPAIAFASPSVNGSAMKARGPLFATPTSNWQHDTAILRRLSRPIHKDSEQLSSRKRKNCESGLSCTKRQSADDLALLRRSPLGEISDINPCKRPTSCILDSGQGNTRSVQCEVSPGGTIGDTPVLTTKCHDAHPGCKTPVSASCGTRECTFGVANGGQKSPQASMAAPLAMLPSGKGPLPDGCTYSGKQCKFAQKVLLLAPYLDSTHPELASLLGAHGLGTSMSLLDERPATEQTLCINSRTGDQARDKVLLVDSLNKATETETVLKDLIISREKIPHGERDMISVYDWRILQYMTILEDETIRKKCYDGFKDPWRRWYCGSV</sequence>
<dbReference type="Gene3D" id="2.40.50.140">
    <property type="entry name" value="Nucleic acid-binding proteins"/>
    <property type="match status" value="1"/>
</dbReference>
<dbReference type="PANTHER" id="PTHR45997:SF2">
    <property type="entry name" value="ATP DEPENDENT DNA LIGASE DOMAIN PROTEIN (AFU_ORTHOLOGUE AFUA_5G02430)"/>
    <property type="match status" value="1"/>
</dbReference>
<keyword evidence="5" id="KW-0539">Nucleus</keyword>
<name>A0A9P8CPZ7_9HYPO</name>
<evidence type="ECO:0000259" key="7">
    <source>
        <dbReference type="PROSITE" id="PS50160"/>
    </source>
</evidence>
<feature type="domain" description="ATP-dependent DNA ligase family profile" evidence="7">
    <location>
        <begin position="384"/>
        <end position="500"/>
    </location>
</feature>
<dbReference type="InterPro" id="IPR012308">
    <property type="entry name" value="DNA_ligase_ATP-dep_N"/>
</dbReference>
<proteinExistence type="inferred from homology"/>
<evidence type="ECO:0000256" key="1">
    <source>
        <dbReference type="ARBA" id="ARBA00007572"/>
    </source>
</evidence>
<dbReference type="GO" id="GO:0006303">
    <property type="term" value="P:double-strand break repair via nonhomologous end joining"/>
    <property type="evidence" value="ECO:0007669"/>
    <property type="project" value="TreeGrafter"/>
</dbReference>
<dbReference type="GO" id="GO:0006297">
    <property type="term" value="P:nucleotide-excision repair, DNA gap filling"/>
    <property type="evidence" value="ECO:0007669"/>
    <property type="project" value="TreeGrafter"/>
</dbReference>
<dbReference type="SUPFAM" id="SSF56091">
    <property type="entry name" value="DNA ligase/mRNA capping enzyme, catalytic domain"/>
    <property type="match status" value="1"/>
</dbReference>
<dbReference type="RefSeq" id="XP_046119328.1">
    <property type="nucleotide sequence ID" value="XM_046266598.1"/>
</dbReference>
<keyword evidence="3" id="KW-0547">Nucleotide-binding</keyword>
<dbReference type="GO" id="GO:0005524">
    <property type="term" value="F:ATP binding"/>
    <property type="evidence" value="ECO:0007669"/>
    <property type="project" value="UniProtKB-KW"/>
</dbReference>
<dbReference type="Proteomes" id="UP000887229">
    <property type="component" value="Unassembled WGS sequence"/>
</dbReference>
<dbReference type="GO" id="GO:0003910">
    <property type="term" value="F:DNA ligase (ATP) activity"/>
    <property type="evidence" value="ECO:0007669"/>
    <property type="project" value="InterPro"/>
</dbReference>
<dbReference type="Gene3D" id="3.30.470.30">
    <property type="entry name" value="DNA ligase/mRNA capping enzyme"/>
    <property type="match status" value="1"/>
</dbReference>
<dbReference type="InterPro" id="IPR012340">
    <property type="entry name" value="NA-bd_OB-fold"/>
</dbReference>
<dbReference type="AlphaFoldDB" id="A0A9P8CPZ7"/>
<keyword evidence="9" id="KW-1185">Reference proteome</keyword>
<feature type="compositionally biased region" description="Low complexity" evidence="6">
    <location>
        <begin position="687"/>
        <end position="704"/>
    </location>
</feature>
<evidence type="ECO:0000313" key="9">
    <source>
        <dbReference type="Proteomes" id="UP000887229"/>
    </source>
</evidence>
<dbReference type="PROSITE" id="PS50160">
    <property type="entry name" value="DNA_LIGASE_A3"/>
    <property type="match status" value="1"/>
</dbReference>
<dbReference type="OrthoDB" id="2160351at2759"/>
<evidence type="ECO:0000313" key="8">
    <source>
        <dbReference type="EMBL" id="KAG9255404.1"/>
    </source>
</evidence>
<dbReference type="InterPro" id="IPR029710">
    <property type="entry name" value="LIG4"/>
</dbReference>
<dbReference type="Gene3D" id="1.10.3260.10">
    <property type="entry name" value="DNA ligase, ATP-dependent, N-terminal domain"/>
    <property type="match status" value="1"/>
</dbReference>
<gene>
    <name evidence="8" type="ORF">F5Z01DRAFT_722177</name>
</gene>
<evidence type="ECO:0000256" key="3">
    <source>
        <dbReference type="ARBA" id="ARBA00022741"/>
    </source>
</evidence>
<feature type="region of interest" description="Disordered" evidence="6">
    <location>
        <begin position="676"/>
        <end position="712"/>
    </location>
</feature>
<protein>
    <submittedName>
        <fullName evidence="8">ATP dependent DNA ligase domain-containing protein</fullName>
    </submittedName>
</protein>
<reference evidence="8" key="1">
    <citation type="journal article" date="2021" name="IMA Fungus">
        <title>Genomic characterization of three marine fungi, including Emericellopsis atlantica sp. nov. with signatures of a generalist lifestyle and marine biomass degradation.</title>
        <authorList>
            <person name="Hagestad O.C."/>
            <person name="Hou L."/>
            <person name="Andersen J.H."/>
            <person name="Hansen E.H."/>
            <person name="Altermark B."/>
            <person name="Li C."/>
            <person name="Kuhnert E."/>
            <person name="Cox R.J."/>
            <person name="Crous P.W."/>
            <person name="Spatafora J.W."/>
            <person name="Lail K."/>
            <person name="Amirebrahimi M."/>
            <person name="Lipzen A."/>
            <person name="Pangilinan J."/>
            <person name="Andreopoulos W."/>
            <person name="Hayes R.D."/>
            <person name="Ng V."/>
            <person name="Grigoriev I.V."/>
            <person name="Jackson S.A."/>
            <person name="Sutton T.D.S."/>
            <person name="Dobson A.D.W."/>
            <person name="Rama T."/>
        </authorList>
    </citation>
    <scope>NUCLEOTIDE SEQUENCE</scope>
    <source>
        <strain evidence="8">TS7</strain>
    </source>
</reference>
<dbReference type="Pfam" id="PF01068">
    <property type="entry name" value="DNA_ligase_A_M"/>
    <property type="match status" value="1"/>
</dbReference>
<dbReference type="GO" id="GO:0003677">
    <property type="term" value="F:DNA binding"/>
    <property type="evidence" value="ECO:0007669"/>
    <property type="project" value="InterPro"/>
</dbReference>
<dbReference type="InterPro" id="IPR012310">
    <property type="entry name" value="DNA_ligase_ATP-dep_cent"/>
</dbReference>
<keyword evidence="4" id="KW-0067">ATP-binding</keyword>
<comment type="similarity">
    <text evidence="1">Belongs to the ATP-dependent DNA ligase family.</text>
</comment>
<keyword evidence="2 8" id="KW-0436">Ligase</keyword>
<dbReference type="GO" id="GO:0032807">
    <property type="term" value="C:DNA ligase IV complex"/>
    <property type="evidence" value="ECO:0007669"/>
    <property type="project" value="TreeGrafter"/>
</dbReference>
<feature type="region of interest" description="Disordered" evidence="6">
    <location>
        <begin position="757"/>
        <end position="779"/>
    </location>
</feature>
<feature type="compositionally biased region" description="Polar residues" evidence="6">
    <location>
        <begin position="676"/>
        <end position="685"/>
    </location>
</feature>
<dbReference type="EMBL" id="MU251251">
    <property type="protein sequence ID" value="KAG9255404.1"/>
    <property type="molecule type" value="Genomic_DNA"/>
</dbReference>
<evidence type="ECO:0000256" key="4">
    <source>
        <dbReference type="ARBA" id="ARBA00022840"/>
    </source>
</evidence>
<evidence type="ECO:0000256" key="5">
    <source>
        <dbReference type="ARBA" id="ARBA00023242"/>
    </source>
</evidence>
<dbReference type="PANTHER" id="PTHR45997">
    <property type="entry name" value="DNA LIGASE 4"/>
    <property type="match status" value="1"/>
</dbReference>
<evidence type="ECO:0000256" key="6">
    <source>
        <dbReference type="SAM" id="MobiDB-lite"/>
    </source>
</evidence>
<evidence type="ECO:0000256" key="2">
    <source>
        <dbReference type="ARBA" id="ARBA00022598"/>
    </source>
</evidence>
<dbReference type="GeneID" id="70297501"/>
<comment type="caution">
    <text evidence="8">The sequence shown here is derived from an EMBL/GenBank/DDBJ whole genome shotgun (WGS) entry which is preliminary data.</text>
</comment>